<dbReference type="eggNOG" id="COG0561">
    <property type="taxonomic scope" value="Bacteria"/>
</dbReference>
<evidence type="ECO:0000313" key="2">
    <source>
        <dbReference type="Proteomes" id="UP000009311"/>
    </source>
</evidence>
<dbReference type="GO" id="GO:0016791">
    <property type="term" value="F:phosphatase activity"/>
    <property type="evidence" value="ECO:0007669"/>
    <property type="project" value="TreeGrafter"/>
</dbReference>
<evidence type="ECO:0000313" key="1">
    <source>
        <dbReference type="EMBL" id="CCI84912.1"/>
    </source>
</evidence>
<dbReference type="InterPro" id="IPR023214">
    <property type="entry name" value="HAD_sf"/>
</dbReference>
<gene>
    <name evidence="1" type="ORF">BN53_02190</name>
</gene>
<reference evidence="1 2" key="1">
    <citation type="submission" date="2012-06" db="EMBL/GenBank/DDBJ databases">
        <title>Draft Genome Sequence of Lactobacillus pasteurii CRBIP 24.76T.</title>
        <authorList>
            <person name="Cousin S."/>
            <person name="Bouchier C."/>
            <person name="Loux V."/>
            <person name="Ma L."/>
            <person name="Creno S."/>
            <person name="Bizet C."/>
            <person name="Clermont D."/>
        </authorList>
    </citation>
    <scope>NUCLEOTIDE SEQUENCE [LARGE SCALE GENOMIC DNA]</scope>
    <source>
        <strain evidence="2">CRBIP 24.76T</strain>
    </source>
</reference>
<dbReference type="PATRIC" id="fig|1423790.3.peg.1005"/>
<name>I7IZ64_9LACO</name>
<dbReference type="Gene3D" id="3.40.50.1000">
    <property type="entry name" value="HAD superfamily/HAD-like"/>
    <property type="match status" value="1"/>
</dbReference>
<keyword evidence="1" id="KW-0378">Hydrolase</keyword>
<dbReference type="RefSeq" id="WP_009559467.1">
    <property type="nucleotide sequence ID" value="NZ_AYZN01000002.1"/>
</dbReference>
<dbReference type="EMBL" id="CAKD01000013">
    <property type="protein sequence ID" value="CCI84912.1"/>
    <property type="molecule type" value="Genomic_DNA"/>
</dbReference>
<dbReference type="PROSITE" id="PS01229">
    <property type="entry name" value="COF_2"/>
    <property type="match status" value="1"/>
</dbReference>
<dbReference type="PROSITE" id="PS01228">
    <property type="entry name" value="COF_1"/>
    <property type="match status" value="1"/>
</dbReference>
<protein>
    <submittedName>
        <fullName evidence="1">HAD family hydrolase</fullName>
    </submittedName>
</protein>
<comment type="caution">
    <text evidence="1">The sequence shown here is derived from an EMBL/GenBank/DDBJ whole genome shotgun (WGS) entry which is preliminary data.</text>
</comment>
<dbReference type="GO" id="GO:0000287">
    <property type="term" value="F:magnesium ion binding"/>
    <property type="evidence" value="ECO:0007669"/>
    <property type="project" value="TreeGrafter"/>
</dbReference>
<dbReference type="InterPro" id="IPR006379">
    <property type="entry name" value="HAD-SF_hydro_IIB"/>
</dbReference>
<dbReference type="SFLD" id="SFLDG01140">
    <property type="entry name" value="C2.B:_Phosphomannomutase_and_P"/>
    <property type="match status" value="1"/>
</dbReference>
<organism evidence="1 2">
    <name type="scientific">Lactobacillus pasteurii DSM 23907 = CRBIP 24.76</name>
    <dbReference type="NCBI Taxonomy" id="1423790"/>
    <lineage>
        <taxon>Bacteria</taxon>
        <taxon>Bacillati</taxon>
        <taxon>Bacillota</taxon>
        <taxon>Bacilli</taxon>
        <taxon>Lactobacillales</taxon>
        <taxon>Lactobacillaceae</taxon>
        <taxon>Lactobacillus</taxon>
    </lineage>
</organism>
<dbReference type="PANTHER" id="PTHR10000:SF8">
    <property type="entry name" value="HAD SUPERFAMILY HYDROLASE-LIKE, TYPE 3"/>
    <property type="match status" value="1"/>
</dbReference>
<dbReference type="STRING" id="1423790.BN53_02190"/>
<dbReference type="InterPro" id="IPR000150">
    <property type="entry name" value="Cof"/>
</dbReference>
<sequence length="263" mass="29200">MKIIFSDIDGTLVNDNKHVTPKTKKAIQAWLNAGNLFVPVSARMPAAIKTVTDEISTKLPLVSYNGGFIVDANGEVIHSATFSKDLAEKIIAYVEDHNLDLAWNFYSGNDWFSPKLEANLAEEELVHVVSTKATREDIKNLPDPHKLLLIGQAEVLDELLPILQDKFSKLYMVKSAPHLLEITRKGIEKGSAVKVINQYFNLNPADTWAFGDNFNDLEMLQAVAHPYLMDNAPDELKKSFSNITSDNNHDGVGEVVEKLGILS</sequence>
<dbReference type="Proteomes" id="UP000009311">
    <property type="component" value="Unassembled WGS sequence"/>
</dbReference>
<dbReference type="Pfam" id="PF08282">
    <property type="entry name" value="Hydrolase_3"/>
    <property type="match status" value="1"/>
</dbReference>
<dbReference type="AlphaFoldDB" id="I7IZ64"/>
<dbReference type="PANTHER" id="PTHR10000">
    <property type="entry name" value="PHOSPHOSERINE PHOSPHATASE"/>
    <property type="match status" value="1"/>
</dbReference>
<dbReference type="InterPro" id="IPR036412">
    <property type="entry name" value="HAD-like_sf"/>
</dbReference>
<dbReference type="NCBIfam" id="TIGR00099">
    <property type="entry name" value="Cof-subfamily"/>
    <property type="match status" value="1"/>
</dbReference>
<dbReference type="SFLD" id="SFLDS00003">
    <property type="entry name" value="Haloacid_Dehalogenase"/>
    <property type="match status" value="1"/>
</dbReference>
<dbReference type="CDD" id="cd07516">
    <property type="entry name" value="HAD_Pase"/>
    <property type="match status" value="1"/>
</dbReference>
<accession>I7IZ64</accession>
<dbReference type="NCBIfam" id="TIGR01484">
    <property type="entry name" value="HAD-SF-IIB"/>
    <property type="match status" value="1"/>
</dbReference>
<keyword evidence="2" id="KW-1185">Reference proteome</keyword>
<dbReference type="SUPFAM" id="SSF56784">
    <property type="entry name" value="HAD-like"/>
    <property type="match status" value="1"/>
</dbReference>
<dbReference type="Gene3D" id="3.30.1240.10">
    <property type="match status" value="1"/>
</dbReference>
<dbReference type="GO" id="GO:0005829">
    <property type="term" value="C:cytosol"/>
    <property type="evidence" value="ECO:0007669"/>
    <property type="project" value="TreeGrafter"/>
</dbReference>
<proteinExistence type="predicted"/>